<name>A0A4P6GC67_9PSED</name>
<evidence type="ECO:0000313" key="2">
    <source>
        <dbReference type="Proteomes" id="UP000291121"/>
    </source>
</evidence>
<keyword evidence="2" id="KW-1185">Reference proteome</keyword>
<dbReference type="InterPro" id="IPR054228">
    <property type="entry name" value="DUF6953"/>
</dbReference>
<dbReference type="RefSeq" id="WP_208670426.1">
    <property type="nucleotide sequence ID" value="NZ_CP024767.1"/>
</dbReference>
<dbReference type="EMBL" id="CP024767">
    <property type="protein sequence ID" value="QAY82951.1"/>
    <property type="molecule type" value="Genomic_DNA"/>
</dbReference>
<evidence type="ECO:0000313" key="1">
    <source>
        <dbReference type="EMBL" id="QAY82951.1"/>
    </source>
</evidence>
<gene>
    <name evidence="1" type="ORF">CUN61_02765</name>
</gene>
<dbReference type="Pfam" id="PF22266">
    <property type="entry name" value="DUF6953"/>
    <property type="match status" value="1"/>
</dbReference>
<dbReference type="Proteomes" id="UP000291121">
    <property type="component" value="Chromosome"/>
</dbReference>
<proteinExistence type="predicted"/>
<dbReference type="AlphaFoldDB" id="A0A4P6GC67"/>
<reference evidence="1 2" key="1">
    <citation type="submission" date="2017-11" db="EMBL/GenBank/DDBJ databases">
        <title>Genome sequence of Pseudomonas arsenicoxydans ACM1.</title>
        <authorList>
            <person name="Nascimento F.X."/>
        </authorList>
    </citation>
    <scope>NUCLEOTIDE SEQUENCE [LARGE SCALE GENOMIC DNA]</scope>
    <source>
        <strain evidence="1 2">ACM1</strain>
    </source>
</reference>
<organism evidence="1 2">
    <name type="scientific">Pseudomonas arsenicoxydans</name>
    <dbReference type="NCBI Taxonomy" id="702115"/>
    <lineage>
        <taxon>Bacteria</taxon>
        <taxon>Pseudomonadati</taxon>
        <taxon>Pseudomonadota</taxon>
        <taxon>Gammaproteobacteria</taxon>
        <taxon>Pseudomonadales</taxon>
        <taxon>Pseudomonadaceae</taxon>
        <taxon>Pseudomonas</taxon>
    </lineage>
</organism>
<accession>A0A4P6GC67</accession>
<sequence length="92" mass="10969">MTWTDEDMSIAQWMLAEYKKKDYLPQALAAREIRLIFGETHVYQNRHGNWAVNKPILEAFKTLTVEYVVWSRSFQLWRPRTAQDLPGIRVSR</sequence>
<protein>
    <submittedName>
        <fullName evidence="1">Uncharacterized protein</fullName>
    </submittedName>
</protein>